<dbReference type="PROSITE" id="PS01332">
    <property type="entry name" value="HTH_RRF2_1"/>
    <property type="match status" value="1"/>
</dbReference>
<dbReference type="EMBL" id="VTOX01000008">
    <property type="protein sequence ID" value="NKE67962.1"/>
    <property type="molecule type" value="Genomic_DNA"/>
</dbReference>
<evidence type="ECO:0000313" key="1">
    <source>
        <dbReference type="EMBL" id="NKE67962.1"/>
    </source>
</evidence>
<name>A0A7X6DIT6_9BURK</name>
<evidence type="ECO:0000313" key="2">
    <source>
        <dbReference type="Proteomes" id="UP000521868"/>
    </source>
</evidence>
<dbReference type="InterPro" id="IPR036390">
    <property type="entry name" value="WH_DNA-bd_sf"/>
</dbReference>
<dbReference type="GO" id="GO:0005829">
    <property type="term" value="C:cytosol"/>
    <property type="evidence" value="ECO:0007669"/>
    <property type="project" value="TreeGrafter"/>
</dbReference>
<dbReference type="RefSeq" id="WP_168109092.1">
    <property type="nucleotide sequence ID" value="NZ_VTOX01000008.1"/>
</dbReference>
<dbReference type="InterPro" id="IPR030489">
    <property type="entry name" value="TR_Rrf2-type_CS"/>
</dbReference>
<dbReference type="Pfam" id="PF02082">
    <property type="entry name" value="Rrf2"/>
    <property type="match status" value="1"/>
</dbReference>
<gene>
    <name evidence="1" type="ORF">RAMLITH_19240</name>
</gene>
<dbReference type="GO" id="GO:0003700">
    <property type="term" value="F:DNA-binding transcription factor activity"/>
    <property type="evidence" value="ECO:0007669"/>
    <property type="project" value="TreeGrafter"/>
</dbReference>
<dbReference type="PROSITE" id="PS51197">
    <property type="entry name" value="HTH_RRF2_2"/>
    <property type="match status" value="1"/>
</dbReference>
<dbReference type="Proteomes" id="UP000521868">
    <property type="component" value="Unassembled WGS sequence"/>
</dbReference>
<reference evidence="1 2" key="1">
    <citation type="journal article" date="2020" name="Nature">
        <title>Bacterial chemolithoautotrophy via manganese oxidation.</title>
        <authorList>
            <person name="Yu H."/>
            <person name="Leadbetter J.R."/>
        </authorList>
    </citation>
    <scope>NUCLEOTIDE SEQUENCE [LARGE SCALE GENOMIC DNA]</scope>
    <source>
        <strain evidence="1 2">RBP-1</strain>
    </source>
</reference>
<proteinExistence type="predicted"/>
<sequence>MKLQVNTTLALYSVLEFAAAPERHIPAAEIAEKYDVSPHHLAKVLAELARAGIVESVRGVGGGYRFTANARRLTMMDVIQLFEDSTPANRHDGAPPTPVDQALDTVLAEIDQIARATFSSITIATMLRLVARGKR</sequence>
<keyword evidence="2" id="KW-1185">Reference proteome</keyword>
<protein>
    <submittedName>
        <fullName evidence="1">Rrf2 family transcriptional regulator</fullName>
    </submittedName>
</protein>
<dbReference type="SUPFAM" id="SSF46785">
    <property type="entry name" value="Winged helix' DNA-binding domain"/>
    <property type="match status" value="1"/>
</dbReference>
<dbReference type="NCBIfam" id="TIGR00738">
    <property type="entry name" value="rrf2_super"/>
    <property type="match status" value="1"/>
</dbReference>
<dbReference type="PANTHER" id="PTHR33221:SF15">
    <property type="entry name" value="HTH-TYPE TRANSCRIPTIONAL REGULATOR YWGB-RELATED"/>
    <property type="match status" value="1"/>
</dbReference>
<dbReference type="Gene3D" id="1.10.10.10">
    <property type="entry name" value="Winged helix-like DNA-binding domain superfamily/Winged helix DNA-binding domain"/>
    <property type="match status" value="1"/>
</dbReference>
<organism evidence="1 2">
    <name type="scientific">Ramlibacter lithotrophicus</name>
    <dbReference type="NCBI Taxonomy" id="2606681"/>
    <lineage>
        <taxon>Bacteria</taxon>
        <taxon>Pseudomonadati</taxon>
        <taxon>Pseudomonadota</taxon>
        <taxon>Betaproteobacteria</taxon>
        <taxon>Burkholderiales</taxon>
        <taxon>Comamonadaceae</taxon>
        <taxon>Ramlibacter</taxon>
    </lineage>
</organism>
<comment type="caution">
    <text evidence="1">The sequence shown here is derived from an EMBL/GenBank/DDBJ whole genome shotgun (WGS) entry which is preliminary data.</text>
</comment>
<dbReference type="InterPro" id="IPR036388">
    <property type="entry name" value="WH-like_DNA-bd_sf"/>
</dbReference>
<dbReference type="AlphaFoldDB" id="A0A7X6DIT6"/>
<dbReference type="InterPro" id="IPR000944">
    <property type="entry name" value="Tscrpt_reg_Rrf2"/>
</dbReference>
<accession>A0A7X6DIT6</accession>
<dbReference type="PANTHER" id="PTHR33221">
    <property type="entry name" value="WINGED HELIX-TURN-HELIX TRANSCRIPTIONAL REGULATOR, RRF2 FAMILY"/>
    <property type="match status" value="1"/>
</dbReference>